<sequence length="164" mass="19308">MTKTILLNLFFIIFLSCSEKNESAIGLYNNLRNKEIEVRKFDGYTLTKRGSYYMISLRGKKGFLVYDFKINNEHDLDLKNEPISNEQKEIIYELLTFKEEHIIVKVDGILQTVNNKPIIEFRTGSDEVLVYFDDPQYMVKFSTTEKSFKKIDTKWGYYLGEPLS</sequence>
<dbReference type="PROSITE" id="PS51257">
    <property type="entry name" value="PROKAR_LIPOPROTEIN"/>
    <property type="match status" value="1"/>
</dbReference>
<evidence type="ECO:0000313" key="2">
    <source>
        <dbReference type="Proteomes" id="UP000304900"/>
    </source>
</evidence>
<dbReference type="EMBL" id="SZVO01000015">
    <property type="protein sequence ID" value="TKT88621.1"/>
    <property type="molecule type" value="Genomic_DNA"/>
</dbReference>
<dbReference type="AlphaFoldDB" id="A0A4U6CY22"/>
<comment type="caution">
    <text evidence="1">The sequence shown here is derived from an EMBL/GenBank/DDBJ whole genome shotgun (WGS) entry which is preliminary data.</text>
</comment>
<dbReference type="Proteomes" id="UP000304900">
    <property type="component" value="Unassembled WGS sequence"/>
</dbReference>
<evidence type="ECO:0008006" key="3">
    <source>
        <dbReference type="Google" id="ProtNLM"/>
    </source>
</evidence>
<name>A0A4U6CY22_9BACT</name>
<accession>A0A4U6CY22</accession>
<gene>
    <name evidence="1" type="ORF">FDK13_27130</name>
</gene>
<proteinExistence type="predicted"/>
<reference evidence="1 2" key="1">
    <citation type="submission" date="2019-05" db="EMBL/GenBank/DDBJ databases">
        <title>Dyadobacter AR-3-8 sp. nov., isolated from arctic soil.</title>
        <authorList>
            <person name="Chaudhary D.K."/>
        </authorList>
    </citation>
    <scope>NUCLEOTIDE SEQUENCE [LARGE SCALE GENOMIC DNA]</scope>
    <source>
        <strain evidence="1 2">AR-3-8</strain>
    </source>
</reference>
<protein>
    <recommendedName>
        <fullName evidence="3">Lipoprotein</fullName>
    </recommendedName>
</protein>
<dbReference type="RefSeq" id="WP_137343158.1">
    <property type="nucleotide sequence ID" value="NZ_BSQH01000012.1"/>
</dbReference>
<keyword evidence="2" id="KW-1185">Reference proteome</keyword>
<organism evidence="1 2">
    <name type="scientific">Dyadobacter frigoris</name>
    <dbReference type="NCBI Taxonomy" id="2576211"/>
    <lineage>
        <taxon>Bacteria</taxon>
        <taxon>Pseudomonadati</taxon>
        <taxon>Bacteroidota</taxon>
        <taxon>Cytophagia</taxon>
        <taxon>Cytophagales</taxon>
        <taxon>Spirosomataceae</taxon>
        <taxon>Dyadobacter</taxon>
    </lineage>
</organism>
<evidence type="ECO:0000313" key="1">
    <source>
        <dbReference type="EMBL" id="TKT88621.1"/>
    </source>
</evidence>